<sequence length="76" mass="8317">MHVRVVHCKENCGGAESLAFHHFRMPPSGEASKMAEGWASLHAGDNRLTPFPSDHNLEGSIGVCEFHMVCLKPSET</sequence>
<proteinExistence type="predicted"/>
<accession>A0A0C3IX09</accession>
<name>A0A0C3IX09_PISTI</name>
<gene>
    <name evidence="1" type="ORF">M404DRAFT_736362</name>
</gene>
<dbReference type="HOGENOM" id="CLU_2655506_0_0_1"/>
<protein>
    <submittedName>
        <fullName evidence="1">Uncharacterized protein</fullName>
    </submittedName>
</protein>
<dbReference type="AlphaFoldDB" id="A0A0C3IX09"/>
<dbReference type="EMBL" id="KN831989">
    <property type="protein sequence ID" value="KIO01328.1"/>
    <property type="molecule type" value="Genomic_DNA"/>
</dbReference>
<keyword evidence="2" id="KW-1185">Reference proteome</keyword>
<dbReference type="Proteomes" id="UP000054217">
    <property type="component" value="Unassembled WGS sequence"/>
</dbReference>
<evidence type="ECO:0000313" key="2">
    <source>
        <dbReference type="Proteomes" id="UP000054217"/>
    </source>
</evidence>
<reference evidence="2" key="2">
    <citation type="submission" date="2015-01" db="EMBL/GenBank/DDBJ databases">
        <title>Evolutionary Origins and Diversification of the Mycorrhizal Mutualists.</title>
        <authorList>
            <consortium name="DOE Joint Genome Institute"/>
            <consortium name="Mycorrhizal Genomics Consortium"/>
            <person name="Kohler A."/>
            <person name="Kuo A."/>
            <person name="Nagy L.G."/>
            <person name="Floudas D."/>
            <person name="Copeland A."/>
            <person name="Barry K.W."/>
            <person name="Cichocki N."/>
            <person name="Veneault-Fourrey C."/>
            <person name="LaButti K."/>
            <person name="Lindquist E.A."/>
            <person name="Lipzen A."/>
            <person name="Lundell T."/>
            <person name="Morin E."/>
            <person name="Murat C."/>
            <person name="Riley R."/>
            <person name="Ohm R."/>
            <person name="Sun H."/>
            <person name="Tunlid A."/>
            <person name="Henrissat B."/>
            <person name="Grigoriev I.V."/>
            <person name="Hibbett D.S."/>
            <person name="Martin F."/>
        </authorList>
    </citation>
    <scope>NUCLEOTIDE SEQUENCE [LARGE SCALE GENOMIC DNA]</scope>
    <source>
        <strain evidence="2">Marx 270</strain>
    </source>
</reference>
<evidence type="ECO:0000313" key="1">
    <source>
        <dbReference type="EMBL" id="KIO01328.1"/>
    </source>
</evidence>
<organism evidence="1 2">
    <name type="scientific">Pisolithus tinctorius Marx 270</name>
    <dbReference type="NCBI Taxonomy" id="870435"/>
    <lineage>
        <taxon>Eukaryota</taxon>
        <taxon>Fungi</taxon>
        <taxon>Dikarya</taxon>
        <taxon>Basidiomycota</taxon>
        <taxon>Agaricomycotina</taxon>
        <taxon>Agaricomycetes</taxon>
        <taxon>Agaricomycetidae</taxon>
        <taxon>Boletales</taxon>
        <taxon>Sclerodermatineae</taxon>
        <taxon>Pisolithaceae</taxon>
        <taxon>Pisolithus</taxon>
    </lineage>
</organism>
<dbReference type="InParanoid" id="A0A0C3IX09"/>
<reference evidence="1 2" key="1">
    <citation type="submission" date="2014-04" db="EMBL/GenBank/DDBJ databases">
        <authorList>
            <consortium name="DOE Joint Genome Institute"/>
            <person name="Kuo A."/>
            <person name="Kohler A."/>
            <person name="Costa M.D."/>
            <person name="Nagy L.G."/>
            <person name="Floudas D."/>
            <person name="Copeland A."/>
            <person name="Barry K.W."/>
            <person name="Cichocki N."/>
            <person name="Veneault-Fourrey C."/>
            <person name="LaButti K."/>
            <person name="Lindquist E.A."/>
            <person name="Lipzen A."/>
            <person name="Lundell T."/>
            <person name="Morin E."/>
            <person name="Murat C."/>
            <person name="Sun H."/>
            <person name="Tunlid A."/>
            <person name="Henrissat B."/>
            <person name="Grigoriev I.V."/>
            <person name="Hibbett D.S."/>
            <person name="Martin F."/>
            <person name="Nordberg H.P."/>
            <person name="Cantor M.N."/>
            <person name="Hua S.X."/>
        </authorList>
    </citation>
    <scope>NUCLEOTIDE SEQUENCE [LARGE SCALE GENOMIC DNA]</scope>
    <source>
        <strain evidence="1 2">Marx 270</strain>
    </source>
</reference>